<evidence type="ECO:0000313" key="2">
    <source>
        <dbReference type="EMBL" id="SEN16570.1"/>
    </source>
</evidence>
<proteinExistence type="predicted"/>
<organism evidence="2 3">
    <name type="scientific">Mucilaginibacter gossypiicola</name>
    <dbReference type="NCBI Taxonomy" id="551995"/>
    <lineage>
        <taxon>Bacteria</taxon>
        <taxon>Pseudomonadati</taxon>
        <taxon>Bacteroidota</taxon>
        <taxon>Sphingobacteriia</taxon>
        <taxon>Sphingobacteriales</taxon>
        <taxon>Sphingobacteriaceae</taxon>
        <taxon>Mucilaginibacter</taxon>
    </lineage>
</organism>
<dbReference type="SUPFAM" id="SSF88946">
    <property type="entry name" value="Sigma2 domain of RNA polymerase sigma factors"/>
    <property type="match status" value="1"/>
</dbReference>
<dbReference type="STRING" id="551995.SAMN05192574_102646"/>
<feature type="domain" description="RNA polymerase sigma-70 region 2" evidence="1">
    <location>
        <begin position="25"/>
        <end position="67"/>
    </location>
</feature>
<dbReference type="Proteomes" id="UP000198942">
    <property type="component" value="Unassembled WGS sequence"/>
</dbReference>
<dbReference type="GO" id="GO:0006352">
    <property type="term" value="P:DNA-templated transcription initiation"/>
    <property type="evidence" value="ECO:0007669"/>
    <property type="project" value="InterPro"/>
</dbReference>
<dbReference type="OrthoDB" id="9785675at2"/>
<accession>A0A1H8EB02</accession>
<keyword evidence="3" id="KW-1185">Reference proteome</keyword>
<gene>
    <name evidence="2" type="ORF">SAMN05192574_102646</name>
</gene>
<reference evidence="3" key="1">
    <citation type="submission" date="2016-10" db="EMBL/GenBank/DDBJ databases">
        <authorList>
            <person name="Varghese N."/>
            <person name="Submissions S."/>
        </authorList>
    </citation>
    <scope>NUCLEOTIDE SEQUENCE [LARGE SCALE GENOMIC DNA]</scope>
    <source>
        <strain evidence="3">Gh-48</strain>
    </source>
</reference>
<dbReference type="InterPro" id="IPR013325">
    <property type="entry name" value="RNA_pol_sigma_r2"/>
</dbReference>
<protein>
    <submittedName>
        <fullName evidence="2">RNA polymerase sigma-70 factor, ECF subfamily</fullName>
    </submittedName>
</protein>
<evidence type="ECO:0000259" key="1">
    <source>
        <dbReference type="Pfam" id="PF04542"/>
    </source>
</evidence>
<dbReference type="Gene3D" id="1.10.1740.10">
    <property type="match status" value="1"/>
</dbReference>
<sequence length="68" mass="7846">MNPNHTEAQLIEQCRTNPAAFGQVFDRWYKPVFGYVMRRCGDYDLARDIAAETFLKAFLKIGSFNGRV</sequence>
<name>A0A1H8EB02_9SPHI</name>
<dbReference type="InterPro" id="IPR007627">
    <property type="entry name" value="RNA_pol_sigma70_r2"/>
</dbReference>
<dbReference type="GO" id="GO:0003700">
    <property type="term" value="F:DNA-binding transcription factor activity"/>
    <property type="evidence" value="ECO:0007669"/>
    <property type="project" value="InterPro"/>
</dbReference>
<dbReference type="AlphaFoldDB" id="A0A1H8EB02"/>
<dbReference type="RefSeq" id="WP_091210003.1">
    <property type="nucleotide sequence ID" value="NZ_FOCL01000002.1"/>
</dbReference>
<dbReference type="EMBL" id="FOCL01000002">
    <property type="protein sequence ID" value="SEN16570.1"/>
    <property type="molecule type" value="Genomic_DNA"/>
</dbReference>
<evidence type="ECO:0000313" key="3">
    <source>
        <dbReference type="Proteomes" id="UP000198942"/>
    </source>
</evidence>
<dbReference type="Pfam" id="PF04542">
    <property type="entry name" value="Sigma70_r2"/>
    <property type="match status" value="1"/>
</dbReference>